<proteinExistence type="predicted"/>
<feature type="transmembrane region" description="Helical" evidence="2">
    <location>
        <begin position="81"/>
        <end position="102"/>
    </location>
</feature>
<dbReference type="Proteomes" id="UP001597319">
    <property type="component" value="Unassembled WGS sequence"/>
</dbReference>
<evidence type="ECO:0000313" key="4">
    <source>
        <dbReference type="Proteomes" id="UP001597319"/>
    </source>
</evidence>
<keyword evidence="4" id="KW-1185">Reference proteome</keyword>
<keyword evidence="2" id="KW-1133">Transmembrane helix</keyword>
<name>A0ABW5LDQ6_9FLAO</name>
<feature type="coiled-coil region" evidence="1">
    <location>
        <begin position="9"/>
        <end position="36"/>
    </location>
</feature>
<evidence type="ECO:0000313" key="3">
    <source>
        <dbReference type="EMBL" id="MFD2562660.1"/>
    </source>
</evidence>
<reference evidence="4" key="1">
    <citation type="journal article" date="2019" name="Int. J. Syst. Evol. Microbiol.">
        <title>The Global Catalogue of Microorganisms (GCM) 10K type strain sequencing project: providing services to taxonomists for standard genome sequencing and annotation.</title>
        <authorList>
            <consortium name="The Broad Institute Genomics Platform"/>
            <consortium name="The Broad Institute Genome Sequencing Center for Infectious Disease"/>
            <person name="Wu L."/>
            <person name="Ma J."/>
        </authorList>
    </citation>
    <scope>NUCLEOTIDE SEQUENCE [LARGE SCALE GENOMIC DNA]</scope>
    <source>
        <strain evidence="4">KCTC 52274</strain>
    </source>
</reference>
<protein>
    <submittedName>
        <fullName evidence="3">Uncharacterized protein</fullName>
    </submittedName>
</protein>
<organism evidence="3 4">
    <name type="scientific">Aquimarina rubra</name>
    <dbReference type="NCBI Taxonomy" id="1920033"/>
    <lineage>
        <taxon>Bacteria</taxon>
        <taxon>Pseudomonadati</taxon>
        <taxon>Bacteroidota</taxon>
        <taxon>Flavobacteriia</taxon>
        <taxon>Flavobacteriales</taxon>
        <taxon>Flavobacteriaceae</taxon>
        <taxon>Aquimarina</taxon>
    </lineage>
</organism>
<keyword evidence="2" id="KW-0472">Membrane</keyword>
<sequence length="198" mass="22394">MGNENSNETKELQSQVFDLEKEIKNISKKVQKLHIEKIGELLVLEEAMLKSRFRLVILILTSCIILTSLVIILDYKFFLETIWICISSGILGSSISALVSALQRKANGWEFKNGLKYPNESPKDKFSIRISSFFMVRPLLGILSGFVINYGFQATRSFKLHSEGLDEASLIFWSILAGLFAKSLIEKLKDLFKNLVGV</sequence>
<feature type="transmembrane region" description="Helical" evidence="2">
    <location>
        <begin position="55"/>
        <end position="75"/>
    </location>
</feature>
<feature type="transmembrane region" description="Helical" evidence="2">
    <location>
        <begin position="168"/>
        <end position="185"/>
    </location>
</feature>
<gene>
    <name evidence="3" type="ORF">ACFSR1_08245</name>
</gene>
<evidence type="ECO:0000256" key="2">
    <source>
        <dbReference type="SAM" id="Phobius"/>
    </source>
</evidence>
<accession>A0ABW5LDQ6</accession>
<evidence type="ECO:0000256" key="1">
    <source>
        <dbReference type="SAM" id="Coils"/>
    </source>
</evidence>
<keyword evidence="2" id="KW-0812">Transmembrane</keyword>
<feature type="transmembrane region" description="Helical" evidence="2">
    <location>
        <begin position="126"/>
        <end position="148"/>
    </location>
</feature>
<comment type="caution">
    <text evidence="3">The sequence shown here is derived from an EMBL/GenBank/DDBJ whole genome shotgun (WGS) entry which is preliminary data.</text>
</comment>
<dbReference type="RefSeq" id="WP_378291445.1">
    <property type="nucleotide sequence ID" value="NZ_JBHULE010000018.1"/>
</dbReference>
<keyword evidence="1" id="KW-0175">Coiled coil</keyword>
<dbReference type="EMBL" id="JBHULE010000018">
    <property type="protein sequence ID" value="MFD2562660.1"/>
    <property type="molecule type" value="Genomic_DNA"/>
</dbReference>